<dbReference type="EMBL" id="HBIM01011610">
    <property type="protein sequence ID" value="CAE0412347.1"/>
    <property type="molecule type" value="Transcribed_RNA"/>
</dbReference>
<proteinExistence type="predicted"/>
<dbReference type="InterPro" id="IPR035969">
    <property type="entry name" value="Rab-GAP_TBC_sf"/>
</dbReference>
<name>A0A7S3L5F2_9STRA</name>
<dbReference type="SUPFAM" id="SSF47923">
    <property type="entry name" value="Ypt/Rab-GAP domain of gyp1p"/>
    <property type="match status" value="1"/>
</dbReference>
<evidence type="ECO:0000256" key="2">
    <source>
        <dbReference type="SAM" id="Phobius"/>
    </source>
</evidence>
<keyword evidence="2" id="KW-0472">Membrane</keyword>
<dbReference type="PANTHER" id="PTHR20913">
    <property type="entry name" value="TBC1 DOMAIN FAMILY MEMBER 20/GTPASE"/>
    <property type="match status" value="1"/>
</dbReference>
<dbReference type="GO" id="GO:0005096">
    <property type="term" value="F:GTPase activator activity"/>
    <property type="evidence" value="ECO:0007669"/>
    <property type="project" value="UniProtKB-KW"/>
</dbReference>
<dbReference type="InterPro" id="IPR045913">
    <property type="entry name" value="TBC20/Gyp8-like"/>
</dbReference>
<protein>
    <recommendedName>
        <fullName evidence="3">Rab-GAP TBC domain-containing protein</fullName>
    </recommendedName>
</protein>
<dbReference type="Gene3D" id="1.10.8.1310">
    <property type="match status" value="1"/>
</dbReference>
<sequence>MTLSRSYVQTEPDMRYYQGYHDIACVVLATLSGSGLTGPWRSTQPQWSTNSPGMDLSSAVLLQLSKVHLREYLREDFKPLQKILSLSFYPLLALWDRQLHDHLLEAGMSPWFCLPWIITWFAHEMRDTAMVKRIFDFFIVSHPLMPLYLSLAMLCHPYNRRELLETEPDMGYLHHAMASLPRNTNAFGWKYSPGMGYVSDDGSTTTAASGEEDDIQTFGNLDEEDVLVWELGFQNSNHGRTSPPVLLDTGSMTSSMGISSVGASECKVPLQDLIDRAVAYMQILPPRQIMRLSTRYHGPAEVQRLLGPQKSIPSCFSSEIPATSWRVAPRAPSQVGGGSNKHSNNNMSITTLASDMLQSDASIVRRIIRENASTKAVVATGYGTSRREQRASRRRRNRIVIVWTAALCLLVATWFYTTMTQHMGLWRYCMSTTSHISTNPYHALGFTLLAVTAAGYAILRKQ</sequence>
<evidence type="ECO:0000259" key="3">
    <source>
        <dbReference type="PROSITE" id="PS50086"/>
    </source>
</evidence>
<dbReference type="InterPro" id="IPR000195">
    <property type="entry name" value="Rab-GAP-TBC_dom"/>
</dbReference>
<accession>A0A7S3L5F2</accession>
<keyword evidence="2" id="KW-0812">Transmembrane</keyword>
<keyword evidence="1" id="KW-0343">GTPase activation</keyword>
<evidence type="ECO:0000256" key="1">
    <source>
        <dbReference type="ARBA" id="ARBA00022468"/>
    </source>
</evidence>
<dbReference type="PROSITE" id="PS50086">
    <property type="entry name" value="TBC_RABGAP"/>
    <property type="match status" value="1"/>
</dbReference>
<feature type="transmembrane region" description="Helical" evidence="2">
    <location>
        <begin position="439"/>
        <end position="459"/>
    </location>
</feature>
<feature type="transmembrane region" description="Helical" evidence="2">
    <location>
        <begin position="399"/>
        <end position="419"/>
    </location>
</feature>
<dbReference type="GO" id="GO:0006888">
    <property type="term" value="P:endoplasmic reticulum to Golgi vesicle-mediated transport"/>
    <property type="evidence" value="ECO:0007669"/>
    <property type="project" value="TreeGrafter"/>
</dbReference>
<reference evidence="4" key="1">
    <citation type="submission" date="2021-01" db="EMBL/GenBank/DDBJ databases">
        <authorList>
            <person name="Corre E."/>
            <person name="Pelletier E."/>
            <person name="Niang G."/>
            <person name="Scheremetjew M."/>
            <person name="Finn R."/>
            <person name="Kale V."/>
            <person name="Holt S."/>
            <person name="Cochrane G."/>
            <person name="Meng A."/>
            <person name="Brown T."/>
            <person name="Cohen L."/>
        </authorList>
    </citation>
    <scope>NUCLEOTIDE SEQUENCE</scope>
    <source>
        <strain evidence="4">CCMP127</strain>
    </source>
</reference>
<dbReference type="Gene3D" id="1.10.472.80">
    <property type="entry name" value="Ypt/Rab-GAP domain of gyp1p, domain 3"/>
    <property type="match status" value="1"/>
</dbReference>
<keyword evidence="2" id="KW-1133">Transmembrane helix</keyword>
<organism evidence="4">
    <name type="scientific">Amphora coffeiformis</name>
    <dbReference type="NCBI Taxonomy" id="265554"/>
    <lineage>
        <taxon>Eukaryota</taxon>
        <taxon>Sar</taxon>
        <taxon>Stramenopiles</taxon>
        <taxon>Ochrophyta</taxon>
        <taxon>Bacillariophyta</taxon>
        <taxon>Bacillariophyceae</taxon>
        <taxon>Bacillariophycidae</taxon>
        <taxon>Thalassiophysales</taxon>
        <taxon>Catenulaceae</taxon>
        <taxon>Amphora</taxon>
    </lineage>
</organism>
<dbReference type="GO" id="GO:0005789">
    <property type="term" value="C:endoplasmic reticulum membrane"/>
    <property type="evidence" value="ECO:0007669"/>
    <property type="project" value="TreeGrafter"/>
</dbReference>
<gene>
    <name evidence="4" type="ORF">ACOF00016_LOCUS9613</name>
</gene>
<dbReference type="PANTHER" id="PTHR20913:SF7">
    <property type="entry name" value="RE60063P"/>
    <property type="match status" value="1"/>
</dbReference>
<evidence type="ECO:0000313" key="4">
    <source>
        <dbReference type="EMBL" id="CAE0412347.1"/>
    </source>
</evidence>
<feature type="domain" description="Rab-GAP TBC" evidence="3">
    <location>
        <begin position="1"/>
        <end position="142"/>
    </location>
</feature>
<dbReference type="AlphaFoldDB" id="A0A7S3L5F2"/>
<dbReference type="Pfam" id="PF00566">
    <property type="entry name" value="RabGAP-TBC"/>
    <property type="match status" value="1"/>
</dbReference>